<dbReference type="Gene3D" id="3.30.420.40">
    <property type="match status" value="1"/>
</dbReference>
<dbReference type="EMBL" id="JAINDJ010000002">
    <property type="protein sequence ID" value="KAG9459568.1"/>
    <property type="molecule type" value="Genomic_DNA"/>
</dbReference>
<evidence type="ECO:0000259" key="1">
    <source>
        <dbReference type="Pfam" id="PF02541"/>
    </source>
</evidence>
<dbReference type="InterPro" id="IPR003695">
    <property type="entry name" value="Ppx_GppA_N"/>
</dbReference>
<dbReference type="Pfam" id="PF02541">
    <property type="entry name" value="Ppx-GppA"/>
    <property type="match status" value="1"/>
</dbReference>
<dbReference type="InterPro" id="IPR043129">
    <property type="entry name" value="ATPase_NBD"/>
</dbReference>
<sequence length="620" mass="68735">MSTCYLLGSSVACHGLRTVSQGTMQIPASHSKQLASIDMGTNSFKLLLVRAHPSGRFLTVDRIKEPVVLGRGMSSDGEASFITLDAQLRAISALRNFARILDQHSVDSFSVVATSAVREAENKLEFLSKIQHDLGLQVGVLSGEDEARLIYQGVLQFLPLYSETILTVDIGGGSTEFALGKKGEVIFGTSLKLGHVTLTENFVKTGEIGSMRKKIQSVIGEFRVVQKVKAIGFDAVVGSSGTIRAIGRAAFAISNVSSMQFCRGWRFTKDDLAFIVEKLCGGEVLTLPGVSKRRSEFLLAGAILLWEIFEALGIADMEVSEYALAEGVIAEMLAKECQSFDVSANVRWRSVVRLATRFNSDNRMRLAVKCIGIAKDIFEALRKYGEGRNDHKESAIYLEGKDLEYLEAAILLHNIGLFIGKKGYHKQSFYIIKNGGHLDGYNNEEIQIIALLVRHHRKKFPKRNLSAIQGFKDEEKQKFRVLCVIMRLSLALKQFQGIMLRRDEKDDGFELVLSESSVHPEQKVADIDLDFELEMEHFREIFQANISVVLPTFGTKNEQYLLLLVCHELGVDVDLNSKTSLSVQIFMNIDSLTGEILLAEKSTACTFIAGRSEEEPCKDG</sequence>
<feature type="domain" description="Ppx/GppA phosphatase N-terminal" evidence="1">
    <location>
        <begin position="49"/>
        <end position="335"/>
    </location>
</feature>
<keyword evidence="4" id="KW-1185">Reference proteome</keyword>
<dbReference type="SUPFAM" id="SSF53067">
    <property type="entry name" value="Actin-like ATPase domain"/>
    <property type="match status" value="2"/>
</dbReference>
<organism evidence="3 4">
    <name type="scientific">Aristolochia fimbriata</name>
    <name type="common">White veined hardy Dutchman's pipe vine</name>
    <dbReference type="NCBI Taxonomy" id="158543"/>
    <lineage>
        <taxon>Eukaryota</taxon>
        <taxon>Viridiplantae</taxon>
        <taxon>Streptophyta</taxon>
        <taxon>Embryophyta</taxon>
        <taxon>Tracheophyta</taxon>
        <taxon>Spermatophyta</taxon>
        <taxon>Magnoliopsida</taxon>
        <taxon>Magnoliidae</taxon>
        <taxon>Piperales</taxon>
        <taxon>Aristolochiaceae</taxon>
        <taxon>Aristolochia</taxon>
    </lineage>
</organism>
<evidence type="ECO:0008006" key="5">
    <source>
        <dbReference type="Google" id="ProtNLM"/>
    </source>
</evidence>
<dbReference type="InterPro" id="IPR050273">
    <property type="entry name" value="GppA/Ppx_hydrolase"/>
</dbReference>
<evidence type="ECO:0000259" key="2">
    <source>
        <dbReference type="Pfam" id="PF21447"/>
    </source>
</evidence>
<dbReference type="Proteomes" id="UP000825729">
    <property type="component" value="Unassembled WGS sequence"/>
</dbReference>
<dbReference type="PANTHER" id="PTHR30005">
    <property type="entry name" value="EXOPOLYPHOSPHATASE"/>
    <property type="match status" value="1"/>
</dbReference>
<feature type="domain" description="Ppx/GppA phosphatase C-terminal" evidence="2">
    <location>
        <begin position="346"/>
        <end position="496"/>
    </location>
</feature>
<proteinExistence type="predicted"/>
<reference evidence="3 4" key="1">
    <citation type="submission" date="2021-07" db="EMBL/GenBank/DDBJ databases">
        <title>The Aristolochia fimbriata genome: insights into angiosperm evolution, floral development and chemical biosynthesis.</title>
        <authorList>
            <person name="Jiao Y."/>
        </authorList>
    </citation>
    <scope>NUCLEOTIDE SEQUENCE [LARGE SCALE GENOMIC DNA]</scope>
    <source>
        <strain evidence="3">IBCAS-2021</strain>
        <tissue evidence="3">Leaf</tissue>
    </source>
</reference>
<dbReference type="Pfam" id="PF21447">
    <property type="entry name" value="Ppx-GppA_III"/>
    <property type="match status" value="1"/>
</dbReference>
<comment type="caution">
    <text evidence="3">The sequence shown here is derived from an EMBL/GenBank/DDBJ whole genome shotgun (WGS) entry which is preliminary data.</text>
</comment>
<name>A0AAV7FF74_ARIFI</name>
<evidence type="ECO:0000313" key="3">
    <source>
        <dbReference type="EMBL" id="KAG9459568.1"/>
    </source>
</evidence>
<protein>
    <recommendedName>
        <fullName evidence="5">Exopolyphosphatase</fullName>
    </recommendedName>
</protein>
<dbReference type="InterPro" id="IPR048950">
    <property type="entry name" value="Ppx_GppA_C"/>
</dbReference>
<dbReference type="CDD" id="cd24006">
    <property type="entry name" value="ASKHA_NBD_PPX_GppA"/>
    <property type="match status" value="1"/>
</dbReference>
<evidence type="ECO:0000313" key="4">
    <source>
        <dbReference type="Proteomes" id="UP000825729"/>
    </source>
</evidence>
<dbReference type="Gene3D" id="1.10.3210.10">
    <property type="entry name" value="Hypothetical protein af1432"/>
    <property type="match status" value="1"/>
</dbReference>
<dbReference type="PANTHER" id="PTHR30005:SF0">
    <property type="entry name" value="RETROGRADE REGULATION PROTEIN 2"/>
    <property type="match status" value="1"/>
</dbReference>
<gene>
    <name evidence="3" type="ORF">H6P81_004076</name>
</gene>
<dbReference type="AlphaFoldDB" id="A0AAV7FF74"/>
<dbReference type="Gene3D" id="3.30.420.150">
    <property type="entry name" value="Exopolyphosphatase. Domain 2"/>
    <property type="match status" value="1"/>
</dbReference>
<dbReference type="SUPFAM" id="SSF109604">
    <property type="entry name" value="HD-domain/PDEase-like"/>
    <property type="match status" value="1"/>
</dbReference>
<accession>A0AAV7FF74</accession>
<dbReference type="GO" id="GO:0016462">
    <property type="term" value="F:pyrophosphatase activity"/>
    <property type="evidence" value="ECO:0007669"/>
    <property type="project" value="TreeGrafter"/>
</dbReference>